<dbReference type="InterPro" id="IPR000943">
    <property type="entry name" value="RNA_pol_sigma70"/>
</dbReference>
<accession>A0ABW9QZ15</accession>
<evidence type="ECO:0000256" key="6">
    <source>
        <dbReference type="SAM" id="MobiDB-lite"/>
    </source>
</evidence>
<proteinExistence type="inferred from homology"/>
<keyword evidence="2 5" id="KW-0731">Sigma factor</keyword>
<dbReference type="InterPro" id="IPR014284">
    <property type="entry name" value="RNA_pol_sigma-70_dom"/>
</dbReference>
<comment type="caution">
    <text evidence="9">The sequence shown here is derived from an EMBL/GenBank/DDBJ whole genome shotgun (WGS) entry which is preliminary data.</text>
</comment>
<dbReference type="NCBIfam" id="NF004935">
    <property type="entry name" value="PRK06288.1"/>
    <property type="match status" value="1"/>
</dbReference>
<dbReference type="InterPro" id="IPR007630">
    <property type="entry name" value="RNA_pol_sigma70_r4"/>
</dbReference>
<dbReference type="PROSITE" id="PS00716">
    <property type="entry name" value="SIGMA70_2"/>
    <property type="match status" value="1"/>
</dbReference>
<dbReference type="InterPro" id="IPR013324">
    <property type="entry name" value="RNA_pol_sigma_r3/r4-like"/>
</dbReference>
<evidence type="ECO:0000256" key="3">
    <source>
        <dbReference type="ARBA" id="ARBA00023125"/>
    </source>
</evidence>
<reference evidence="9 10" key="1">
    <citation type="submission" date="2019-11" db="EMBL/GenBank/DDBJ databases">
        <title>Acidiferrimicrobium australis gen. nov., sp. nov., an acidophilic and obligately heterotrophic, member of the Actinobacteria that catalyses dissimilatory oxido- reduction of iron isolated from metal-rich acidic water in Chile.</title>
        <authorList>
            <person name="Gonzalez D."/>
            <person name="Huber K."/>
            <person name="Hedrich S."/>
            <person name="Rojas-Villalobos C."/>
            <person name="Quatrini R."/>
            <person name="Dinamarca M.A."/>
            <person name="Schwarz A."/>
            <person name="Canales C."/>
            <person name="Nancucheo I."/>
        </authorList>
    </citation>
    <scope>NUCLEOTIDE SEQUENCE [LARGE SCALE GENOMIC DNA]</scope>
    <source>
        <strain evidence="9 10">USS-CCA1</strain>
    </source>
</reference>
<dbReference type="Gene3D" id="1.20.140.160">
    <property type="match status" value="1"/>
</dbReference>
<comment type="similarity">
    <text evidence="5">Belongs to the sigma-70 factor family.</text>
</comment>
<keyword evidence="10" id="KW-1185">Reference proteome</keyword>
<dbReference type="EMBL" id="WJHE01001315">
    <property type="protein sequence ID" value="MST34938.1"/>
    <property type="molecule type" value="Genomic_DNA"/>
</dbReference>
<dbReference type="CDD" id="cd06171">
    <property type="entry name" value="Sigma70_r4"/>
    <property type="match status" value="1"/>
</dbReference>
<dbReference type="Proteomes" id="UP000437736">
    <property type="component" value="Unassembled WGS sequence"/>
</dbReference>
<evidence type="ECO:0000256" key="1">
    <source>
        <dbReference type="ARBA" id="ARBA00023015"/>
    </source>
</evidence>
<gene>
    <name evidence="9" type="primary">whiG</name>
    <name evidence="9" type="ORF">GHK86_19695</name>
</gene>
<evidence type="ECO:0000256" key="5">
    <source>
        <dbReference type="RuleBase" id="RU362124"/>
    </source>
</evidence>
<feature type="domain" description="RNA polymerase sigma-70" evidence="7">
    <location>
        <begin position="132"/>
        <end position="145"/>
    </location>
</feature>
<dbReference type="Pfam" id="PF04542">
    <property type="entry name" value="Sigma70_r2"/>
    <property type="match status" value="1"/>
</dbReference>
<dbReference type="SUPFAM" id="SSF88659">
    <property type="entry name" value="Sigma3 and sigma4 domains of RNA polymerase sigma factors"/>
    <property type="match status" value="2"/>
</dbReference>
<dbReference type="InterPro" id="IPR013325">
    <property type="entry name" value="RNA_pol_sigma_r2"/>
</dbReference>
<feature type="domain" description="RNA polymerase sigma-70" evidence="8">
    <location>
        <begin position="298"/>
        <end position="324"/>
    </location>
</feature>
<evidence type="ECO:0000259" key="7">
    <source>
        <dbReference type="PROSITE" id="PS00715"/>
    </source>
</evidence>
<dbReference type="SUPFAM" id="SSF88946">
    <property type="entry name" value="Sigma2 domain of RNA polymerase sigma factors"/>
    <property type="match status" value="1"/>
</dbReference>
<dbReference type="PRINTS" id="PR00046">
    <property type="entry name" value="SIGMA70FCT"/>
</dbReference>
<feature type="region of interest" description="Disordered" evidence="6">
    <location>
        <begin position="1"/>
        <end position="65"/>
    </location>
</feature>
<dbReference type="NCBIfam" id="TIGR02937">
    <property type="entry name" value="sigma70-ECF"/>
    <property type="match status" value="1"/>
</dbReference>
<evidence type="ECO:0000313" key="10">
    <source>
        <dbReference type="Proteomes" id="UP000437736"/>
    </source>
</evidence>
<keyword evidence="1 5" id="KW-0805">Transcription regulation</keyword>
<dbReference type="Gene3D" id="1.10.1740.10">
    <property type="match status" value="1"/>
</dbReference>
<dbReference type="Pfam" id="PF04545">
    <property type="entry name" value="Sigma70_r4"/>
    <property type="match status" value="1"/>
</dbReference>
<dbReference type="PANTHER" id="PTHR30385:SF7">
    <property type="entry name" value="RNA POLYMERASE SIGMA FACTOR FLIA"/>
    <property type="match status" value="1"/>
</dbReference>
<organism evidence="9 10">
    <name type="scientific">Acidiferrimicrobium australe</name>
    <dbReference type="NCBI Taxonomy" id="2664430"/>
    <lineage>
        <taxon>Bacteria</taxon>
        <taxon>Bacillati</taxon>
        <taxon>Actinomycetota</taxon>
        <taxon>Acidimicrobiia</taxon>
        <taxon>Acidimicrobiales</taxon>
        <taxon>Acidimicrobiaceae</taxon>
        <taxon>Acidiferrimicrobium</taxon>
    </lineage>
</organism>
<comment type="function">
    <text evidence="5">Sigma factors are initiation factors that promote the attachment of RNA polymerase to specific initiation sites and are then released.</text>
</comment>
<keyword evidence="4 5" id="KW-0804">Transcription</keyword>
<protein>
    <recommendedName>
        <fullName evidence="5">RNA polymerase sigma factor</fullName>
    </recommendedName>
</protein>
<name>A0ABW9QZ15_9ACTN</name>
<sequence>MVATGPVTHSRQRAAVRSCGPAEQPVPFVSCDRSHPVLSRRPSVTESEGRKPGVPAPALAGGGTGGAALEDLEAAERAAEARAEAERQAIARLWTDYKATGRRQLLVHYSPLVKYVAGRVSVGLPHTIEQADLVSYGMFGLIDAIEKFDAERNIKFETYAITRIKGAIIDELRSIDWVPRSVRAKARAVEQAYAKLEASLLRTPSDSEVAAEMRITEAELQQIFTQISFVGVVALDDLLTGSDREDSTTLGETIADRGDGPMATFEVEEMKQVLAGAINRLGDREKVVLTLYYYEGLTLAEIGQVLGVTESRVCQIHTKAVLQLRARLLLAERSAG</sequence>
<evidence type="ECO:0000259" key="8">
    <source>
        <dbReference type="PROSITE" id="PS00716"/>
    </source>
</evidence>
<keyword evidence="3 5" id="KW-0238">DNA-binding</keyword>
<evidence type="ECO:0000256" key="4">
    <source>
        <dbReference type="ARBA" id="ARBA00023163"/>
    </source>
</evidence>
<evidence type="ECO:0000313" key="9">
    <source>
        <dbReference type="EMBL" id="MST34938.1"/>
    </source>
</evidence>
<dbReference type="InterPro" id="IPR007627">
    <property type="entry name" value="RNA_pol_sigma70_r2"/>
</dbReference>
<dbReference type="NCBIfam" id="TIGR02479">
    <property type="entry name" value="FliA_WhiG"/>
    <property type="match status" value="1"/>
</dbReference>
<evidence type="ECO:0000256" key="2">
    <source>
        <dbReference type="ARBA" id="ARBA00023082"/>
    </source>
</evidence>
<dbReference type="InterPro" id="IPR012845">
    <property type="entry name" value="RNA_pol_sigma_FliA_WhiG"/>
</dbReference>
<dbReference type="NCBIfam" id="NF005413">
    <property type="entry name" value="PRK06986.1"/>
    <property type="match status" value="1"/>
</dbReference>
<dbReference type="PROSITE" id="PS00715">
    <property type="entry name" value="SIGMA70_1"/>
    <property type="match status" value="1"/>
</dbReference>
<dbReference type="PANTHER" id="PTHR30385">
    <property type="entry name" value="SIGMA FACTOR F FLAGELLAR"/>
    <property type="match status" value="1"/>
</dbReference>